<evidence type="ECO:0000259" key="5">
    <source>
        <dbReference type="PROSITE" id="PS51071"/>
    </source>
</evidence>
<dbReference type="Pfam" id="PF01380">
    <property type="entry name" value="SIS"/>
    <property type="match status" value="1"/>
</dbReference>
<organism evidence="7 8">
    <name type="scientific">Bifidobacterium lemurum</name>
    <dbReference type="NCBI Taxonomy" id="1603886"/>
    <lineage>
        <taxon>Bacteria</taxon>
        <taxon>Bacillati</taxon>
        <taxon>Actinomycetota</taxon>
        <taxon>Actinomycetes</taxon>
        <taxon>Bifidobacteriales</taxon>
        <taxon>Bifidobacteriaceae</taxon>
        <taxon>Bifidobacterium</taxon>
    </lineage>
</organism>
<dbReference type="EMBL" id="MWWX01000021">
    <property type="protein sequence ID" value="OZG59558.1"/>
    <property type="molecule type" value="Genomic_DNA"/>
</dbReference>
<dbReference type="GO" id="GO:0097367">
    <property type="term" value="F:carbohydrate derivative binding"/>
    <property type="evidence" value="ECO:0007669"/>
    <property type="project" value="InterPro"/>
</dbReference>
<dbReference type="GO" id="GO:0003700">
    <property type="term" value="F:DNA-binding transcription factor activity"/>
    <property type="evidence" value="ECO:0007669"/>
    <property type="project" value="InterPro"/>
</dbReference>
<dbReference type="OrthoDB" id="370421at2"/>
<dbReference type="Pfam" id="PF01418">
    <property type="entry name" value="HTH_6"/>
    <property type="match status" value="1"/>
</dbReference>
<dbReference type="InterPro" id="IPR047640">
    <property type="entry name" value="RpiR-like"/>
</dbReference>
<dbReference type="Proteomes" id="UP000216352">
    <property type="component" value="Unassembled WGS sequence"/>
</dbReference>
<dbReference type="InterPro" id="IPR035472">
    <property type="entry name" value="RpiR-like_SIS"/>
</dbReference>
<dbReference type="InterPro" id="IPR036388">
    <property type="entry name" value="WH-like_DNA-bd_sf"/>
</dbReference>
<feature type="domain" description="HTH rpiR-type" evidence="5">
    <location>
        <begin position="11"/>
        <end position="87"/>
    </location>
</feature>
<dbReference type="RefSeq" id="WP_072727023.1">
    <property type="nucleotide sequence ID" value="NZ_BDIS01000030.1"/>
</dbReference>
<dbReference type="STRING" id="1603886.GCA_001895165_02183"/>
<reference evidence="7 8" key="1">
    <citation type="journal article" date="2017" name="BMC Genomics">
        <title>Comparative genomic and phylogenomic analyses of the Bifidobacteriaceae family.</title>
        <authorList>
            <person name="Lugli G.A."/>
            <person name="Milani C."/>
            <person name="Turroni F."/>
            <person name="Duranti S."/>
            <person name="Mancabelli L."/>
            <person name="Mangifesta M."/>
            <person name="Ferrario C."/>
            <person name="Modesto M."/>
            <person name="Mattarelli P."/>
            <person name="Jiri K."/>
            <person name="van Sinderen D."/>
            <person name="Ventura M."/>
        </authorList>
    </citation>
    <scope>NUCLEOTIDE SEQUENCE [LARGE SCALE GENOMIC DNA]</scope>
    <source>
        <strain evidence="7 8">DSM 28807</strain>
    </source>
</reference>
<dbReference type="AlphaFoldDB" id="A0A261FKF5"/>
<dbReference type="PANTHER" id="PTHR30514">
    <property type="entry name" value="GLUCOKINASE"/>
    <property type="match status" value="1"/>
</dbReference>
<dbReference type="PROSITE" id="PS51071">
    <property type="entry name" value="HTH_RPIR"/>
    <property type="match status" value="1"/>
</dbReference>
<keyword evidence="8" id="KW-1185">Reference proteome</keyword>
<dbReference type="Gene3D" id="3.40.50.10490">
    <property type="entry name" value="Glucose-6-phosphate isomerase like protein, domain 1"/>
    <property type="match status" value="1"/>
</dbReference>
<dbReference type="GO" id="GO:1901135">
    <property type="term" value="P:carbohydrate derivative metabolic process"/>
    <property type="evidence" value="ECO:0007669"/>
    <property type="project" value="InterPro"/>
</dbReference>
<comment type="caution">
    <text evidence="7">The sequence shown here is derived from an EMBL/GenBank/DDBJ whole genome shotgun (WGS) entry which is preliminary data.</text>
</comment>
<name>A0A261FKF5_9BIFI</name>
<evidence type="ECO:0000256" key="3">
    <source>
        <dbReference type="ARBA" id="ARBA00023163"/>
    </source>
</evidence>
<feature type="region of interest" description="Disordered" evidence="4">
    <location>
        <begin position="96"/>
        <end position="124"/>
    </location>
</feature>
<dbReference type="SUPFAM" id="SSF53697">
    <property type="entry name" value="SIS domain"/>
    <property type="match status" value="1"/>
</dbReference>
<keyword evidence="3" id="KW-0804">Transcription</keyword>
<evidence type="ECO:0000313" key="8">
    <source>
        <dbReference type="Proteomes" id="UP000216352"/>
    </source>
</evidence>
<gene>
    <name evidence="7" type="ORF">BLEM_2266</name>
</gene>
<dbReference type="InterPro" id="IPR009057">
    <property type="entry name" value="Homeodomain-like_sf"/>
</dbReference>
<sequence>MTTTQPPHTYEELCEVLRANLADYAPGQKRIATLLLDDASSIAVRSLSENAKAAGVHSSSVVRFAKALGFDGYPALARMCRKYLSEQARLIDRFDQATSQSTMSDRDETASPINAAGDPQSSRHHERNVVLSLSSINPNVWNNAVDAIANAHDLYIVGLQKCFAPAYLCAYLLQMARGRIHLLSETTGNVLSEIRDISPGDTLIAMSIRQYTAMTVRVVEQASANGGTIVAITDEPSSPLAIKADHTFIAQCESPYVFRSLSGITAIVESLAGEVSLRLGTTAREQLQKDDELFSRFGIYWTE</sequence>
<dbReference type="InterPro" id="IPR001347">
    <property type="entry name" value="SIS_dom"/>
</dbReference>
<dbReference type="PANTHER" id="PTHR30514:SF18">
    <property type="entry name" value="RPIR-FAMILY TRANSCRIPTIONAL REGULATOR"/>
    <property type="match status" value="1"/>
</dbReference>
<accession>A0A261FKF5</accession>
<dbReference type="SUPFAM" id="SSF46689">
    <property type="entry name" value="Homeodomain-like"/>
    <property type="match status" value="1"/>
</dbReference>
<evidence type="ECO:0000313" key="7">
    <source>
        <dbReference type="EMBL" id="OZG59558.1"/>
    </source>
</evidence>
<dbReference type="CDD" id="cd05013">
    <property type="entry name" value="SIS_RpiR"/>
    <property type="match status" value="1"/>
</dbReference>
<evidence type="ECO:0000256" key="1">
    <source>
        <dbReference type="ARBA" id="ARBA00023015"/>
    </source>
</evidence>
<proteinExistence type="predicted"/>
<evidence type="ECO:0000256" key="2">
    <source>
        <dbReference type="ARBA" id="ARBA00023125"/>
    </source>
</evidence>
<protein>
    <submittedName>
        <fullName evidence="7">Transcriptional regulator</fullName>
    </submittedName>
</protein>
<feature type="domain" description="SIS" evidence="6">
    <location>
        <begin position="144"/>
        <end position="281"/>
    </location>
</feature>
<evidence type="ECO:0000259" key="6">
    <source>
        <dbReference type="PROSITE" id="PS51464"/>
    </source>
</evidence>
<dbReference type="Gene3D" id="1.10.10.10">
    <property type="entry name" value="Winged helix-like DNA-binding domain superfamily/Winged helix DNA-binding domain"/>
    <property type="match status" value="1"/>
</dbReference>
<keyword evidence="1" id="KW-0805">Transcription regulation</keyword>
<dbReference type="GO" id="GO:0003677">
    <property type="term" value="F:DNA binding"/>
    <property type="evidence" value="ECO:0007669"/>
    <property type="project" value="UniProtKB-KW"/>
</dbReference>
<keyword evidence="2" id="KW-0238">DNA-binding</keyword>
<dbReference type="InterPro" id="IPR000281">
    <property type="entry name" value="HTH_RpiR"/>
</dbReference>
<dbReference type="PROSITE" id="PS51464">
    <property type="entry name" value="SIS"/>
    <property type="match status" value="1"/>
</dbReference>
<dbReference type="InterPro" id="IPR046348">
    <property type="entry name" value="SIS_dom_sf"/>
</dbReference>
<evidence type="ECO:0000256" key="4">
    <source>
        <dbReference type="SAM" id="MobiDB-lite"/>
    </source>
</evidence>